<proteinExistence type="predicted"/>
<dbReference type="EMBL" id="JBGUBD010000006">
    <property type="protein sequence ID" value="MFA9478780.1"/>
    <property type="molecule type" value="Genomic_DNA"/>
</dbReference>
<evidence type="ECO:0000313" key="1">
    <source>
        <dbReference type="EMBL" id="MFA9478780.1"/>
    </source>
</evidence>
<evidence type="ECO:0000313" key="2">
    <source>
        <dbReference type="Proteomes" id="UP001575105"/>
    </source>
</evidence>
<gene>
    <name evidence="1" type="ORF">ACERK3_10775</name>
</gene>
<protein>
    <submittedName>
        <fullName evidence="1">Uncharacterized protein</fullName>
    </submittedName>
</protein>
<dbReference type="Proteomes" id="UP001575105">
    <property type="component" value="Unassembled WGS sequence"/>
</dbReference>
<accession>A0ABV4U6I6</accession>
<sequence length="86" mass="9972">MQRILKRAKVSRWTPAFQVLRACAEVDFLQLGLSERLYTRAIGHSPEVSRKYYLDKFEKTVLEDQERNEYLAALKIAESRIVKAAG</sequence>
<reference evidence="1 2" key="1">
    <citation type="submission" date="2024-08" db="EMBL/GenBank/DDBJ databases">
        <title>Whole-genome sequencing of halo(alkali)philic microorganisms from hypersaline lakes.</title>
        <authorList>
            <person name="Sorokin D.Y."/>
            <person name="Merkel A.Y."/>
            <person name="Messina E."/>
            <person name="Yakimov M."/>
        </authorList>
    </citation>
    <scope>NUCLEOTIDE SEQUENCE [LARGE SCALE GENOMIC DNA]</scope>
    <source>
        <strain evidence="1 2">AB-hyl4</strain>
    </source>
</reference>
<comment type="caution">
    <text evidence="1">The sequence shown here is derived from an EMBL/GenBank/DDBJ whole genome shotgun (WGS) entry which is preliminary data.</text>
</comment>
<name>A0ABV4U6I6_9BACT</name>
<keyword evidence="2" id="KW-1185">Reference proteome</keyword>
<dbReference type="RefSeq" id="WP_425345706.1">
    <property type="nucleotide sequence ID" value="NZ_JBGUBD010000006.1"/>
</dbReference>
<organism evidence="1 2">
    <name type="scientific">Natronomicrosphaera hydrolytica</name>
    <dbReference type="NCBI Taxonomy" id="3242702"/>
    <lineage>
        <taxon>Bacteria</taxon>
        <taxon>Pseudomonadati</taxon>
        <taxon>Planctomycetota</taxon>
        <taxon>Phycisphaerae</taxon>
        <taxon>Phycisphaerales</taxon>
        <taxon>Phycisphaeraceae</taxon>
        <taxon>Natronomicrosphaera</taxon>
    </lineage>
</organism>